<reference evidence="1" key="2">
    <citation type="submission" date="2022-06" db="UniProtKB">
        <authorList>
            <consortium name="EnsemblMetazoa"/>
        </authorList>
    </citation>
    <scope>IDENTIFICATION</scope>
    <source>
        <strain evidence="1">DF5081</strain>
    </source>
</reference>
<dbReference type="EnsemblMetazoa" id="CJA14477.1">
    <property type="protein sequence ID" value="CJA14477.1"/>
    <property type="gene ID" value="WBGene00133681"/>
</dbReference>
<reference evidence="2" key="1">
    <citation type="submission" date="2010-08" db="EMBL/GenBank/DDBJ databases">
        <authorList>
            <consortium name="Caenorhabditis japonica Sequencing Consortium"/>
            <person name="Wilson R.K."/>
        </authorList>
    </citation>
    <scope>NUCLEOTIDE SEQUENCE [LARGE SCALE GENOMIC DNA]</scope>
    <source>
        <strain evidence="2">DF5081</strain>
    </source>
</reference>
<evidence type="ECO:0000313" key="2">
    <source>
        <dbReference type="Proteomes" id="UP000005237"/>
    </source>
</evidence>
<dbReference type="Proteomes" id="UP000005237">
    <property type="component" value="Unassembled WGS sequence"/>
</dbReference>
<organism evidence="1 2">
    <name type="scientific">Caenorhabditis japonica</name>
    <dbReference type="NCBI Taxonomy" id="281687"/>
    <lineage>
        <taxon>Eukaryota</taxon>
        <taxon>Metazoa</taxon>
        <taxon>Ecdysozoa</taxon>
        <taxon>Nematoda</taxon>
        <taxon>Chromadorea</taxon>
        <taxon>Rhabditida</taxon>
        <taxon>Rhabditina</taxon>
        <taxon>Rhabditomorpha</taxon>
        <taxon>Rhabditoidea</taxon>
        <taxon>Rhabditidae</taxon>
        <taxon>Peloderinae</taxon>
        <taxon>Caenorhabditis</taxon>
    </lineage>
</organism>
<accession>A0A8R1HX61</accession>
<protein>
    <submittedName>
        <fullName evidence="1">Uncharacterized protein</fullName>
    </submittedName>
</protein>
<proteinExistence type="predicted"/>
<sequence>MFLFFRSGDLLRSIATRFCSNDFEIWKVLRNPRRFNNWSDEDWQKKKLLNIILFFLYMSDNIDR</sequence>
<name>A0A8R1HX61_CAEJA</name>
<dbReference type="AlphaFoldDB" id="A0A8R1HX61"/>
<evidence type="ECO:0000313" key="1">
    <source>
        <dbReference type="EnsemblMetazoa" id="CJA14477.1"/>
    </source>
</evidence>
<keyword evidence="2" id="KW-1185">Reference proteome</keyword>